<dbReference type="Gene3D" id="1.20.1250.20">
    <property type="entry name" value="MFS general substrate transporter like domains"/>
    <property type="match status" value="1"/>
</dbReference>
<dbReference type="Proteomes" id="UP001595752">
    <property type="component" value="Unassembled WGS sequence"/>
</dbReference>
<feature type="transmembrane region" description="Helical" evidence="8">
    <location>
        <begin position="7"/>
        <end position="28"/>
    </location>
</feature>
<dbReference type="RefSeq" id="WP_377912848.1">
    <property type="nucleotide sequence ID" value="NZ_JBHRZT010000020.1"/>
</dbReference>
<feature type="transmembrane region" description="Helical" evidence="8">
    <location>
        <begin position="99"/>
        <end position="125"/>
    </location>
</feature>
<feature type="transmembrane region" description="Helical" evidence="8">
    <location>
        <begin position="249"/>
        <end position="269"/>
    </location>
</feature>
<accession>A0ABV8AZD5</accession>
<feature type="transmembrane region" description="Helical" evidence="8">
    <location>
        <begin position="40"/>
        <end position="60"/>
    </location>
</feature>
<evidence type="ECO:0000256" key="4">
    <source>
        <dbReference type="ARBA" id="ARBA00022475"/>
    </source>
</evidence>
<comment type="similarity">
    <text evidence="2">Belongs to the major facilitator superfamily. TCR/Tet family.</text>
</comment>
<protein>
    <submittedName>
        <fullName evidence="10">MFS transporter</fullName>
    </submittedName>
</protein>
<dbReference type="InterPro" id="IPR011701">
    <property type="entry name" value="MFS"/>
</dbReference>
<dbReference type="InterPro" id="IPR050189">
    <property type="entry name" value="MFS_Efflux_Transporters"/>
</dbReference>
<feature type="transmembrane region" description="Helical" evidence="8">
    <location>
        <begin position="307"/>
        <end position="329"/>
    </location>
</feature>
<dbReference type="EMBL" id="JBHRZT010000020">
    <property type="protein sequence ID" value="MFC3882935.1"/>
    <property type="molecule type" value="Genomic_DNA"/>
</dbReference>
<evidence type="ECO:0000256" key="2">
    <source>
        <dbReference type="ARBA" id="ARBA00007520"/>
    </source>
</evidence>
<evidence type="ECO:0000256" key="5">
    <source>
        <dbReference type="ARBA" id="ARBA00022692"/>
    </source>
</evidence>
<dbReference type="InterPro" id="IPR001958">
    <property type="entry name" value="Tet-R_TetA/multi-R_MdtG-like"/>
</dbReference>
<dbReference type="PANTHER" id="PTHR43124:SF3">
    <property type="entry name" value="CHLORAMPHENICOL EFFLUX PUMP RV0191"/>
    <property type="match status" value="1"/>
</dbReference>
<evidence type="ECO:0000256" key="6">
    <source>
        <dbReference type="ARBA" id="ARBA00022989"/>
    </source>
</evidence>
<evidence type="ECO:0000313" key="11">
    <source>
        <dbReference type="Proteomes" id="UP001595752"/>
    </source>
</evidence>
<keyword evidence="5 8" id="KW-0812">Transmembrane</keyword>
<feature type="transmembrane region" description="Helical" evidence="8">
    <location>
        <begin position="341"/>
        <end position="362"/>
    </location>
</feature>
<feature type="transmembrane region" description="Helical" evidence="8">
    <location>
        <begin position="368"/>
        <end position="388"/>
    </location>
</feature>
<keyword evidence="7 8" id="KW-0472">Membrane</keyword>
<dbReference type="CDD" id="cd17474">
    <property type="entry name" value="MFS_YfmO_like"/>
    <property type="match status" value="1"/>
</dbReference>
<feature type="transmembrane region" description="Helical" evidence="8">
    <location>
        <begin position="214"/>
        <end position="237"/>
    </location>
</feature>
<keyword evidence="11" id="KW-1185">Reference proteome</keyword>
<evidence type="ECO:0000313" key="10">
    <source>
        <dbReference type="EMBL" id="MFC3882935.1"/>
    </source>
</evidence>
<feature type="transmembrane region" description="Helical" evidence="8">
    <location>
        <begin position="281"/>
        <end position="301"/>
    </location>
</feature>
<evidence type="ECO:0000259" key="9">
    <source>
        <dbReference type="PROSITE" id="PS50850"/>
    </source>
</evidence>
<dbReference type="InterPro" id="IPR036259">
    <property type="entry name" value="MFS_trans_sf"/>
</dbReference>
<proteinExistence type="inferred from homology"/>
<keyword evidence="4" id="KW-1003">Cell membrane</keyword>
<dbReference type="PRINTS" id="PR01035">
    <property type="entry name" value="TCRTETA"/>
</dbReference>
<feature type="transmembrane region" description="Helical" evidence="8">
    <location>
        <begin position="72"/>
        <end position="93"/>
    </location>
</feature>
<feature type="domain" description="Major facilitator superfamily (MFS) profile" evidence="9">
    <location>
        <begin position="6"/>
        <end position="394"/>
    </location>
</feature>
<evidence type="ECO:0000256" key="3">
    <source>
        <dbReference type="ARBA" id="ARBA00022448"/>
    </source>
</evidence>
<dbReference type="PROSITE" id="PS00216">
    <property type="entry name" value="SUGAR_TRANSPORT_1"/>
    <property type="match status" value="1"/>
</dbReference>
<dbReference type="Pfam" id="PF07690">
    <property type="entry name" value="MFS_1"/>
    <property type="match status" value="1"/>
</dbReference>
<keyword evidence="3" id="KW-0813">Transport</keyword>
<dbReference type="PROSITE" id="PS50850">
    <property type="entry name" value="MFS"/>
    <property type="match status" value="1"/>
</dbReference>
<comment type="subcellular location">
    <subcellularLocation>
        <location evidence="1">Cell membrane</location>
        <topology evidence="1">Multi-pass membrane protein</topology>
    </subcellularLocation>
</comment>
<dbReference type="SUPFAM" id="SSF103473">
    <property type="entry name" value="MFS general substrate transporter"/>
    <property type="match status" value="1"/>
</dbReference>
<dbReference type="InterPro" id="IPR005829">
    <property type="entry name" value="Sugar_transporter_CS"/>
</dbReference>
<evidence type="ECO:0000256" key="7">
    <source>
        <dbReference type="ARBA" id="ARBA00023136"/>
    </source>
</evidence>
<dbReference type="PANTHER" id="PTHR43124">
    <property type="entry name" value="PURINE EFFLUX PUMP PBUE"/>
    <property type="match status" value="1"/>
</dbReference>
<dbReference type="InterPro" id="IPR020846">
    <property type="entry name" value="MFS_dom"/>
</dbReference>
<gene>
    <name evidence="10" type="ORF">ACFOU2_05220</name>
</gene>
<sequence length="403" mass="44482">MKEKYIVITLGLLPFIMVLGNSMLIPILPTIQQALQLTNFEIGLVLSSFSVSAAVLIPLVGVLSDQYGRKGLIITSMILFIGGSMAAIISGFLPNERSSFYLLLMGRIVQGVGAAGTTPLAMALAGDLFQQEKRSKVLGILEVYNGIGKVIAPIIGATAALFAWYSAFYVYPLVAALILYGILRYVGKSETARNTVSIRDYIHKLKVVLQREKAWLSPLFFTGGLGLFLLFGTLYYLSFLIEETYHIDGFFKGTAFAFPLGAMTIASYWTGREIKNNRQFMTKLLLIGLLLVSISFALLIFKHDLSSLMFLTTIAFGGLGFVLPCANMMSTSVVKDEERGFVVSLYGTVRFIGVALGPIVFGEWMVEVTQMFVYCFLLILFASIWLFTKMDMMKVIKMGMSKL</sequence>
<feature type="transmembrane region" description="Helical" evidence="8">
    <location>
        <begin position="137"/>
        <end position="156"/>
    </location>
</feature>
<organism evidence="10 11">
    <name type="scientific">Bacillus songklensis</name>
    <dbReference type="NCBI Taxonomy" id="1069116"/>
    <lineage>
        <taxon>Bacteria</taxon>
        <taxon>Bacillati</taxon>
        <taxon>Bacillota</taxon>
        <taxon>Bacilli</taxon>
        <taxon>Bacillales</taxon>
        <taxon>Bacillaceae</taxon>
        <taxon>Bacillus</taxon>
    </lineage>
</organism>
<feature type="transmembrane region" description="Helical" evidence="8">
    <location>
        <begin position="162"/>
        <end position="183"/>
    </location>
</feature>
<comment type="caution">
    <text evidence="10">The sequence shown here is derived from an EMBL/GenBank/DDBJ whole genome shotgun (WGS) entry which is preliminary data.</text>
</comment>
<name>A0ABV8AZD5_9BACI</name>
<keyword evidence="6 8" id="KW-1133">Transmembrane helix</keyword>
<evidence type="ECO:0000256" key="1">
    <source>
        <dbReference type="ARBA" id="ARBA00004651"/>
    </source>
</evidence>
<reference evidence="11" key="1">
    <citation type="journal article" date="2019" name="Int. J. Syst. Evol. Microbiol.">
        <title>The Global Catalogue of Microorganisms (GCM) 10K type strain sequencing project: providing services to taxonomists for standard genome sequencing and annotation.</title>
        <authorList>
            <consortium name="The Broad Institute Genomics Platform"/>
            <consortium name="The Broad Institute Genome Sequencing Center for Infectious Disease"/>
            <person name="Wu L."/>
            <person name="Ma J."/>
        </authorList>
    </citation>
    <scope>NUCLEOTIDE SEQUENCE [LARGE SCALE GENOMIC DNA]</scope>
    <source>
        <strain evidence="11">CCUG 61889</strain>
    </source>
</reference>
<evidence type="ECO:0000256" key="8">
    <source>
        <dbReference type="SAM" id="Phobius"/>
    </source>
</evidence>